<evidence type="ECO:0000313" key="1">
    <source>
        <dbReference type="EMBL" id="KAF9064259.1"/>
    </source>
</evidence>
<sequence>MGPTPRWMTLPIQKPFLHSAPQGPIDHLQLCPQSVWFLCRSLSDSVRDAVYSVYSLQSIVQPLDSLSTYNMYSSTYTAGTYGASNPPADPSLDYPYAPYLAYTPPCPDTPARLWYHSRRPLTPPTLPGVHVFEDKEGAGCAAAAETTTLTLGYTYPSSFPSSYPSPL</sequence>
<protein>
    <submittedName>
        <fullName evidence="1">Uncharacterized protein</fullName>
    </submittedName>
</protein>
<organism evidence="1 2">
    <name type="scientific">Rhodocollybia butyracea</name>
    <dbReference type="NCBI Taxonomy" id="206335"/>
    <lineage>
        <taxon>Eukaryota</taxon>
        <taxon>Fungi</taxon>
        <taxon>Dikarya</taxon>
        <taxon>Basidiomycota</taxon>
        <taxon>Agaricomycotina</taxon>
        <taxon>Agaricomycetes</taxon>
        <taxon>Agaricomycetidae</taxon>
        <taxon>Agaricales</taxon>
        <taxon>Marasmiineae</taxon>
        <taxon>Omphalotaceae</taxon>
        <taxon>Rhodocollybia</taxon>
    </lineage>
</organism>
<comment type="caution">
    <text evidence="1">The sequence shown here is derived from an EMBL/GenBank/DDBJ whole genome shotgun (WGS) entry which is preliminary data.</text>
</comment>
<gene>
    <name evidence="1" type="ORF">BDP27DRAFT_172263</name>
</gene>
<name>A0A9P5PEM3_9AGAR</name>
<proteinExistence type="predicted"/>
<accession>A0A9P5PEM3</accession>
<keyword evidence="2" id="KW-1185">Reference proteome</keyword>
<dbReference type="EMBL" id="JADNRY010000127">
    <property type="protein sequence ID" value="KAF9064259.1"/>
    <property type="molecule type" value="Genomic_DNA"/>
</dbReference>
<dbReference type="AlphaFoldDB" id="A0A9P5PEM3"/>
<reference evidence="1" key="1">
    <citation type="submission" date="2020-11" db="EMBL/GenBank/DDBJ databases">
        <authorList>
            <consortium name="DOE Joint Genome Institute"/>
            <person name="Ahrendt S."/>
            <person name="Riley R."/>
            <person name="Andreopoulos W."/>
            <person name="Labutti K."/>
            <person name="Pangilinan J."/>
            <person name="Ruiz-Duenas F.J."/>
            <person name="Barrasa J.M."/>
            <person name="Sanchez-Garcia M."/>
            <person name="Camarero S."/>
            <person name="Miyauchi S."/>
            <person name="Serrano A."/>
            <person name="Linde D."/>
            <person name="Babiker R."/>
            <person name="Drula E."/>
            <person name="Ayuso-Fernandez I."/>
            <person name="Pacheco R."/>
            <person name="Padilla G."/>
            <person name="Ferreira P."/>
            <person name="Barriuso J."/>
            <person name="Kellner H."/>
            <person name="Castanera R."/>
            <person name="Alfaro M."/>
            <person name="Ramirez L."/>
            <person name="Pisabarro A.G."/>
            <person name="Kuo A."/>
            <person name="Tritt A."/>
            <person name="Lipzen A."/>
            <person name="He G."/>
            <person name="Yan M."/>
            <person name="Ng V."/>
            <person name="Cullen D."/>
            <person name="Martin F."/>
            <person name="Rosso M.-N."/>
            <person name="Henrissat B."/>
            <person name="Hibbett D."/>
            <person name="Martinez A.T."/>
            <person name="Grigoriev I.V."/>
        </authorList>
    </citation>
    <scope>NUCLEOTIDE SEQUENCE</scope>
    <source>
        <strain evidence="1">AH 40177</strain>
    </source>
</reference>
<dbReference type="Proteomes" id="UP000772434">
    <property type="component" value="Unassembled WGS sequence"/>
</dbReference>
<evidence type="ECO:0000313" key="2">
    <source>
        <dbReference type="Proteomes" id="UP000772434"/>
    </source>
</evidence>